<dbReference type="GeneID" id="85008435"/>
<dbReference type="InterPro" id="IPR011990">
    <property type="entry name" value="TPR-like_helical_dom_sf"/>
</dbReference>
<feature type="compositionally biased region" description="Low complexity" evidence="2">
    <location>
        <begin position="456"/>
        <end position="507"/>
    </location>
</feature>
<keyword evidence="3" id="KW-0812">Transmembrane</keyword>
<dbReference type="eggNOG" id="COG0457">
    <property type="taxonomic scope" value="Bacteria"/>
</dbReference>
<dbReference type="Pfam" id="PF13181">
    <property type="entry name" value="TPR_8"/>
    <property type="match status" value="1"/>
</dbReference>
<keyword evidence="1" id="KW-0802">TPR repeat</keyword>
<keyword evidence="3" id="KW-0472">Membrane</keyword>
<dbReference type="Proteomes" id="UP000006001">
    <property type="component" value="Unassembled WGS sequence"/>
</dbReference>
<dbReference type="HOGENOM" id="CLU_599526_0_0_11"/>
<protein>
    <submittedName>
        <fullName evidence="4">Tetratricopeptide repeat protein</fullName>
    </submittedName>
</protein>
<accession>D0WDY2</accession>
<feature type="transmembrane region" description="Helical" evidence="3">
    <location>
        <begin position="329"/>
        <end position="353"/>
    </location>
</feature>
<dbReference type="PANTHER" id="PTHR12558:SF13">
    <property type="entry name" value="CELL DIVISION CYCLE PROTEIN 27 HOMOLOG"/>
    <property type="match status" value="1"/>
</dbReference>
<feature type="compositionally biased region" description="Polar residues" evidence="2">
    <location>
        <begin position="524"/>
        <end position="534"/>
    </location>
</feature>
<dbReference type="SMART" id="SM00028">
    <property type="entry name" value="TPR"/>
    <property type="match status" value="5"/>
</dbReference>
<evidence type="ECO:0000256" key="3">
    <source>
        <dbReference type="SAM" id="Phobius"/>
    </source>
</evidence>
<feature type="region of interest" description="Disordered" evidence="2">
    <location>
        <begin position="456"/>
        <end position="534"/>
    </location>
</feature>
<evidence type="ECO:0000256" key="2">
    <source>
        <dbReference type="SAM" id="MobiDB-lite"/>
    </source>
</evidence>
<evidence type="ECO:0000256" key="1">
    <source>
        <dbReference type="PROSITE-ProRule" id="PRU00339"/>
    </source>
</evidence>
<comment type="caution">
    <text evidence="4">The sequence shown here is derived from an EMBL/GenBank/DDBJ whole genome shotgun (WGS) entry which is preliminary data.</text>
</comment>
<feature type="repeat" description="TPR" evidence="1">
    <location>
        <begin position="187"/>
        <end position="220"/>
    </location>
</feature>
<dbReference type="Pfam" id="PF13432">
    <property type="entry name" value="TPR_16"/>
    <property type="match status" value="2"/>
</dbReference>
<dbReference type="Gene3D" id="1.25.40.10">
    <property type="entry name" value="Tetratricopeptide repeat domain"/>
    <property type="match status" value="3"/>
</dbReference>
<name>D0WDY2_SLAES</name>
<evidence type="ECO:0000313" key="5">
    <source>
        <dbReference type="Proteomes" id="UP000006001"/>
    </source>
</evidence>
<dbReference type="STRING" id="649764.HMPREF0762_00003"/>
<proteinExistence type="predicted"/>
<dbReference type="AlphaFoldDB" id="D0WDY2"/>
<dbReference type="EMBL" id="ACUX02000003">
    <property type="protein sequence ID" value="EEZ62288.1"/>
    <property type="molecule type" value="Genomic_DNA"/>
</dbReference>
<reference evidence="4" key="1">
    <citation type="submission" date="2009-10" db="EMBL/GenBank/DDBJ databases">
        <authorList>
            <person name="Weinstock G."/>
            <person name="Sodergren E."/>
            <person name="Clifton S."/>
            <person name="Fulton L."/>
            <person name="Fulton B."/>
            <person name="Courtney L."/>
            <person name="Fronick C."/>
            <person name="Harrison M."/>
            <person name="Strong C."/>
            <person name="Farmer C."/>
            <person name="Delahaunty K."/>
            <person name="Markovic C."/>
            <person name="Hall O."/>
            <person name="Minx P."/>
            <person name="Tomlinson C."/>
            <person name="Mitreva M."/>
            <person name="Nelson J."/>
            <person name="Hou S."/>
            <person name="Wollam A."/>
            <person name="Pepin K.H."/>
            <person name="Johnson M."/>
            <person name="Bhonagiri V."/>
            <person name="Nash W.E."/>
            <person name="Warren W."/>
            <person name="Chinwalla A."/>
            <person name="Mardis E.R."/>
            <person name="Wilson R.K."/>
        </authorList>
    </citation>
    <scope>NUCLEOTIDE SEQUENCE [LARGE SCALE GENOMIC DNA]</scope>
    <source>
        <strain evidence="4">ATCC 700122</strain>
    </source>
</reference>
<gene>
    <name evidence="4" type="ORF">HMPREF0762_00003</name>
</gene>
<dbReference type="InterPro" id="IPR019734">
    <property type="entry name" value="TPR_rpt"/>
</dbReference>
<keyword evidence="5" id="KW-1185">Reference proteome</keyword>
<evidence type="ECO:0000313" key="4">
    <source>
        <dbReference type="EMBL" id="EEZ62288.1"/>
    </source>
</evidence>
<dbReference type="SUPFAM" id="SSF48452">
    <property type="entry name" value="TPR-like"/>
    <property type="match status" value="1"/>
</dbReference>
<feature type="repeat" description="TPR" evidence="1">
    <location>
        <begin position="150"/>
        <end position="183"/>
    </location>
</feature>
<organism evidence="4 5">
    <name type="scientific">Slackia exigua (strain ATCC 700122 / DSM 15923 / CIP 105133 / JCM 11022 / KCTC 5966 / S-7)</name>
    <dbReference type="NCBI Taxonomy" id="649764"/>
    <lineage>
        <taxon>Bacteria</taxon>
        <taxon>Bacillati</taxon>
        <taxon>Actinomycetota</taxon>
        <taxon>Coriobacteriia</taxon>
        <taxon>Eggerthellales</taxon>
        <taxon>Eggerthellaceae</taxon>
        <taxon>Slackia</taxon>
    </lineage>
</organism>
<sequence>MENRYIDNAKAAYAARDYQAAIDSYVECLNDDAVEKAPGDLGFLYHQIGNAFLSLHDFNSAVDAYQQSVADGSYDACGAVNCNLGKAYAALRKYDDAVAAFEIATSDAKYSSRYKAHLGMGNALLKMGKNAEAGASFREAALDPSNPDPTKALLNLGVCFMALDRPADAVQSYESALQFDMDPDTRNKMYANLGQAYVACNQMQKAMNAFEAALADHTYFLSDSASVDYSRAATAVATGTAAMAPIVANDDETFEPDMSGLDVTAASVPQAPAHDAYEPDPVHYPADAYGYDVNDDYASGDDRFFNASDEELEKYSKSIARQDRKRRNVGLKIAVFLFALLVVVAGLGVFAYAKGYGFPTAESVVSGLFADTSNPDKYFAKGVSSDSVEKDMASVVQDDSITVNGVERSMSSSTVYVTASAEGGEDVQYKVTLVRDFVSWKISDVELYFPSMADSSSTTADSAAASSNSAPTGTGAVEQGANGAGAAQPAGTDGAQAGGASVAGADATQEQGAPAGGNADAAEQQPTSNAATAN</sequence>
<dbReference type="RefSeq" id="WP_006361253.1">
    <property type="nucleotide sequence ID" value="NZ_GG700630.1"/>
</dbReference>
<dbReference type="PROSITE" id="PS50005">
    <property type="entry name" value="TPR"/>
    <property type="match status" value="2"/>
</dbReference>
<keyword evidence="3" id="KW-1133">Transmembrane helix</keyword>
<dbReference type="PANTHER" id="PTHR12558">
    <property type="entry name" value="CELL DIVISION CYCLE 16,23,27"/>
    <property type="match status" value="1"/>
</dbReference>
<dbReference type="OrthoDB" id="3176473at2"/>